<accession>A0A8R2JL91</accession>
<dbReference type="InterPro" id="IPR006652">
    <property type="entry name" value="Kelch_1"/>
</dbReference>
<dbReference type="PANTHER" id="PTHR45632:SF3">
    <property type="entry name" value="KELCH-LIKE PROTEIN 32"/>
    <property type="match status" value="1"/>
</dbReference>
<dbReference type="PANTHER" id="PTHR45632">
    <property type="entry name" value="LD33804P"/>
    <property type="match status" value="1"/>
</dbReference>
<keyword evidence="2" id="KW-0677">Repeat</keyword>
<dbReference type="Pfam" id="PF01344">
    <property type="entry name" value="Kelch_1"/>
    <property type="match status" value="1"/>
</dbReference>
<dbReference type="EnsemblMetazoa" id="XM_029485454.1">
    <property type="protein sequence ID" value="XP_029341314.1"/>
    <property type="gene ID" value="LOC103310874"/>
</dbReference>
<dbReference type="Pfam" id="PF24681">
    <property type="entry name" value="Kelch_KLHDC2_KLHL20_DRC7"/>
    <property type="match status" value="1"/>
</dbReference>
<evidence type="ECO:0000313" key="3">
    <source>
        <dbReference type="EnsemblMetazoa" id="XP_029341314.1"/>
    </source>
</evidence>
<evidence type="ECO:0000256" key="1">
    <source>
        <dbReference type="ARBA" id="ARBA00022441"/>
    </source>
</evidence>
<dbReference type="GeneID" id="103310874"/>
<reference evidence="3" key="2">
    <citation type="submission" date="2022-06" db="UniProtKB">
        <authorList>
            <consortium name="EnsemblMetazoa"/>
        </authorList>
    </citation>
    <scope>IDENTIFICATION</scope>
</reference>
<sequence>MYTSYIYYGNSVNDNLLINIERDVVDKEIVVKTIAKSSTEPSRILICQNICHLPVGGLFFQNADWAFSSQFDNVHDLVGGTETDVSENIELYDPKTDRWQYAPEIIISRKGVVLAILKDRLMFAVGGYDKDNVEYLGTIAMLDISSESPCWKPMVDMIVKRDYPVVGVINDYLYAVGGCDQSSQCLDTVECYHPSLDKWKPVAKMSVCRSGFGVAVLHGVLYAVGGHDRFNHLSSVVAYRPSTGVWTSITDMHLPRKNAGVVTLDGLLYVVGGYKDSSILCSTECYNTQTNSWTIVTASMNDERIQAGVVAINRPRYFTTC</sequence>
<evidence type="ECO:0000256" key="2">
    <source>
        <dbReference type="ARBA" id="ARBA00022737"/>
    </source>
</evidence>
<dbReference type="Proteomes" id="UP000007819">
    <property type="component" value="Chromosome X"/>
</dbReference>
<keyword evidence="4" id="KW-1185">Reference proteome</keyword>
<keyword evidence="1" id="KW-0880">Kelch repeat</keyword>
<dbReference type="SUPFAM" id="SSF117281">
    <property type="entry name" value="Kelch motif"/>
    <property type="match status" value="1"/>
</dbReference>
<organism evidence="3 4">
    <name type="scientific">Acyrthosiphon pisum</name>
    <name type="common">Pea aphid</name>
    <dbReference type="NCBI Taxonomy" id="7029"/>
    <lineage>
        <taxon>Eukaryota</taxon>
        <taxon>Metazoa</taxon>
        <taxon>Ecdysozoa</taxon>
        <taxon>Arthropoda</taxon>
        <taxon>Hexapoda</taxon>
        <taxon>Insecta</taxon>
        <taxon>Pterygota</taxon>
        <taxon>Neoptera</taxon>
        <taxon>Paraneoptera</taxon>
        <taxon>Hemiptera</taxon>
        <taxon>Sternorrhyncha</taxon>
        <taxon>Aphidomorpha</taxon>
        <taxon>Aphidoidea</taxon>
        <taxon>Aphididae</taxon>
        <taxon>Macrosiphini</taxon>
        <taxon>Acyrthosiphon</taxon>
    </lineage>
</organism>
<dbReference type="RefSeq" id="XP_029341314.1">
    <property type="nucleotide sequence ID" value="XM_029485454.1"/>
</dbReference>
<dbReference type="Gene3D" id="2.120.10.80">
    <property type="entry name" value="Kelch-type beta propeller"/>
    <property type="match status" value="1"/>
</dbReference>
<name>A0A8R2JL91_ACYPI</name>
<protein>
    <recommendedName>
        <fullName evidence="5">Kelch-like protein diablo</fullName>
    </recommendedName>
</protein>
<dbReference type="AlphaFoldDB" id="A0A8R2JL91"/>
<evidence type="ECO:0000313" key="4">
    <source>
        <dbReference type="Proteomes" id="UP000007819"/>
    </source>
</evidence>
<reference evidence="4" key="1">
    <citation type="submission" date="2010-06" db="EMBL/GenBank/DDBJ databases">
        <authorList>
            <person name="Jiang H."/>
            <person name="Abraham K."/>
            <person name="Ali S."/>
            <person name="Alsbrooks S.L."/>
            <person name="Anim B.N."/>
            <person name="Anosike U.S."/>
            <person name="Attaway T."/>
            <person name="Bandaranaike D.P."/>
            <person name="Battles P.K."/>
            <person name="Bell S.N."/>
            <person name="Bell A.V."/>
            <person name="Beltran B."/>
            <person name="Bickham C."/>
            <person name="Bustamante Y."/>
            <person name="Caleb T."/>
            <person name="Canada A."/>
            <person name="Cardenas V."/>
            <person name="Carter K."/>
            <person name="Chacko J."/>
            <person name="Chandrabose M.N."/>
            <person name="Chavez D."/>
            <person name="Chavez A."/>
            <person name="Chen L."/>
            <person name="Chu H.-S."/>
            <person name="Claassen K.J."/>
            <person name="Cockrell R."/>
            <person name="Collins M."/>
            <person name="Cooper J.A."/>
            <person name="Cree A."/>
            <person name="Curry S.M."/>
            <person name="Da Y."/>
            <person name="Dao M.D."/>
            <person name="Das B."/>
            <person name="Davila M.-L."/>
            <person name="Davy-Carroll L."/>
            <person name="Denson S."/>
            <person name="Dinh H."/>
            <person name="Ebong V.E."/>
            <person name="Edwards J.R."/>
            <person name="Egan A."/>
            <person name="El-Daye J."/>
            <person name="Escobedo L."/>
            <person name="Fernandez S."/>
            <person name="Fernando P.R."/>
            <person name="Flagg N."/>
            <person name="Forbes L.D."/>
            <person name="Fowler R.G."/>
            <person name="Fu Q."/>
            <person name="Gabisi R.A."/>
            <person name="Ganer J."/>
            <person name="Garbino Pronczuk A."/>
            <person name="Garcia R.M."/>
            <person name="Garner T."/>
            <person name="Garrett T.E."/>
            <person name="Gonzalez D.A."/>
            <person name="Hamid H."/>
            <person name="Hawkins E.S."/>
            <person name="Hirani K."/>
            <person name="Hogues M.E."/>
            <person name="Hollins B."/>
            <person name="Hsiao C.-H."/>
            <person name="Jabil R."/>
            <person name="James M.L."/>
            <person name="Jhangiani S.N."/>
            <person name="Johnson B."/>
            <person name="Johnson Q."/>
            <person name="Joshi V."/>
            <person name="Kalu J.B."/>
            <person name="Kam C."/>
            <person name="Kashfia A."/>
            <person name="Keebler J."/>
            <person name="Kisamo H."/>
            <person name="Kovar C.L."/>
            <person name="Lago L.A."/>
            <person name="Lai C.-Y."/>
            <person name="Laidlaw J."/>
            <person name="Lara F."/>
            <person name="Le T.-K."/>
            <person name="Lee S.L."/>
            <person name="Legall F.H."/>
            <person name="Lemon S.J."/>
            <person name="Lewis L.R."/>
            <person name="Li B."/>
            <person name="Liu Y."/>
            <person name="Liu Y.-S."/>
            <person name="Lopez J."/>
            <person name="Lozado R.J."/>
            <person name="Lu J."/>
            <person name="Madu R.C."/>
            <person name="Maheshwari M."/>
            <person name="Maheshwari R."/>
            <person name="Malloy K."/>
            <person name="Martinez E."/>
            <person name="Mathew T."/>
            <person name="Mercado I.C."/>
            <person name="Mercado C."/>
            <person name="Meyer B."/>
            <person name="Montgomery K."/>
            <person name="Morgan M.B."/>
            <person name="Munidasa M."/>
            <person name="Nazareth L.V."/>
            <person name="Nelson J."/>
            <person name="Ng B.M."/>
            <person name="Nguyen N.B."/>
            <person name="Nguyen P.Q."/>
            <person name="Nguyen T."/>
            <person name="Obregon M."/>
            <person name="Okwuonu G.O."/>
            <person name="Onwere C.G."/>
            <person name="Orozco G."/>
            <person name="Parra A."/>
            <person name="Patel S."/>
            <person name="Patil S."/>
            <person name="Perez A."/>
            <person name="Perez Y."/>
            <person name="Pham C."/>
            <person name="Primus E.L."/>
            <person name="Pu L.-L."/>
            <person name="Puazo M."/>
            <person name="Qin X."/>
            <person name="Quiroz J.B."/>
            <person name="Reese J."/>
            <person name="Richards S."/>
            <person name="Rives C.M."/>
            <person name="Robberts R."/>
            <person name="Ruiz S.J."/>
            <person name="Ruiz M.J."/>
            <person name="Santibanez J."/>
            <person name="Schneider B.W."/>
            <person name="Sisson I."/>
            <person name="Smith M."/>
            <person name="Sodergren E."/>
            <person name="Song X.-Z."/>
            <person name="Song B.B."/>
            <person name="Summersgill H."/>
            <person name="Thelus R."/>
            <person name="Thornton R.D."/>
            <person name="Trejos Z.Y."/>
            <person name="Usmani K."/>
            <person name="Vattathil S."/>
            <person name="Villasana D."/>
            <person name="Walker D.L."/>
            <person name="Wang S."/>
            <person name="Wang K."/>
            <person name="White C.S."/>
            <person name="Williams A.C."/>
            <person name="Williamson J."/>
            <person name="Wilson K."/>
            <person name="Woghiren I.O."/>
            <person name="Woodworth J.R."/>
            <person name="Worley K.C."/>
            <person name="Wright R.A."/>
            <person name="Wu W."/>
            <person name="Young L."/>
            <person name="Zhang L."/>
            <person name="Zhang J."/>
            <person name="Zhu Y."/>
            <person name="Muzny D.M."/>
            <person name="Weinstock G."/>
            <person name="Gibbs R.A."/>
        </authorList>
    </citation>
    <scope>NUCLEOTIDE SEQUENCE [LARGE SCALE GENOMIC DNA]</scope>
    <source>
        <strain evidence="4">LSR1</strain>
    </source>
</reference>
<dbReference type="KEGG" id="api:103310874"/>
<evidence type="ECO:0008006" key="5">
    <source>
        <dbReference type="Google" id="ProtNLM"/>
    </source>
</evidence>
<dbReference type="SMART" id="SM00612">
    <property type="entry name" value="Kelch"/>
    <property type="match status" value="5"/>
</dbReference>
<proteinExistence type="predicted"/>
<dbReference type="OrthoDB" id="6350321at2759"/>
<dbReference type="InterPro" id="IPR015915">
    <property type="entry name" value="Kelch-typ_b-propeller"/>
</dbReference>